<accession>A0ABX1MN43</accession>
<organism evidence="2 3">
    <name type="scientific">Aromatoleum petrolei</name>
    <dbReference type="NCBI Taxonomy" id="76116"/>
    <lineage>
        <taxon>Bacteria</taxon>
        <taxon>Pseudomonadati</taxon>
        <taxon>Pseudomonadota</taxon>
        <taxon>Betaproteobacteria</taxon>
        <taxon>Rhodocyclales</taxon>
        <taxon>Rhodocyclaceae</taxon>
        <taxon>Aromatoleum</taxon>
    </lineage>
</organism>
<keyword evidence="3" id="KW-1185">Reference proteome</keyword>
<evidence type="ECO:0000313" key="3">
    <source>
        <dbReference type="Proteomes" id="UP000652074"/>
    </source>
</evidence>
<dbReference type="Proteomes" id="UP000652074">
    <property type="component" value="Unassembled WGS sequence"/>
</dbReference>
<name>A0ABX1MN43_9RHOO</name>
<protein>
    <submittedName>
        <fullName evidence="2">Uncharacterized protein</fullName>
    </submittedName>
</protein>
<comment type="caution">
    <text evidence="2">The sequence shown here is derived from an EMBL/GenBank/DDBJ whole genome shotgun (WGS) entry which is preliminary data.</text>
</comment>
<evidence type="ECO:0000313" key="2">
    <source>
        <dbReference type="EMBL" id="NMF88615.1"/>
    </source>
</evidence>
<dbReference type="EMBL" id="WTVR01000014">
    <property type="protein sequence ID" value="NMF88615.1"/>
    <property type="molecule type" value="Genomic_DNA"/>
</dbReference>
<feature type="region of interest" description="Disordered" evidence="1">
    <location>
        <begin position="1"/>
        <end position="32"/>
    </location>
</feature>
<gene>
    <name evidence="2" type="ORF">GPA26_08970</name>
</gene>
<feature type="compositionally biased region" description="Basic and acidic residues" evidence="1">
    <location>
        <begin position="23"/>
        <end position="32"/>
    </location>
</feature>
<sequence length="80" mass="9035">MKDVLARLPTQPASPTGELADGDNQHDRSNDIHLGRLDSDQHIIAENNGYGRHFVRIVHLFPAWHPPGKRWPTGTHAKLR</sequence>
<evidence type="ECO:0000256" key="1">
    <source>
        <dbReference type="SAM" id="MobiDB-lite"/>
    </source>
</evidence>
<reference evidence="2 3" key="1">
    <citation type="submission" date="2019-12" db="EMBL/GenBank/DDBJ databases">
        <title>Comparative genomics gives insights into the taxonomy of the Azoarcus-Aromatoleum group and reveals separate origins of nif in the plant-associated Azoarcus and non-plant-associated Aromatoleum sub-groups.</title>
        <authorList>
            <person name="Lafos M."/>
            <person name="Maluk M."/>
            <person name="Batista M."/>
            <person name="Junghare M."/>
            <person name="Carmona M."/>
            <person name="Faoro H."/>
            <person name="Cruz L.M."/>
            <person name="Battistoni F."/>
            <person name="De Souza E."/>
            <person name="Pedrosa F."/>
            <person name="Chen W.-M."/>
            <person name="Poole P.S."/>
            <person name="Dixon R.A."/>
            <person name="James E.K."/>
        </authorList>
    </citation>
    <scope>NUCLEOTIDE SEQUENCE [LARGE SCALE GENOMIC DNA]</scope>
    <source>
        <strain evidence="2 3">ToN1</strain>
    </source>
</reference>
<proteinExistence type="predicted"/>